<comment type="caution">
    <text evidence="1">The sequence shown here is derived from an EMBL/GenBank/DDBJ whole genome shotgun (WGS) entry which is preliminary data.</text>
</comment>
<organism evidence="1 2">
    <name type="scientific">Effrenium voratum</name>
    <dbReference type="NCBI Taxonomy" id="2562239"/>
    <lineage>
        <taxon>Eukaryota</taxon>
        <taxon>Sar</taxon>
        <taxon>Alveolata</taxon>
        <taxon>Dinophyceae</taxon>
        <taxon>Suessiales</taxon>
        <taxon>Symbiodiniaceae</taxon>
        <taxon>Effrenium</taxon>
    </lineage>
</organism>
<keyword evidence="2" id="KW-1185">Reference proteome</keyword>
<dbReference type="EMBL" id="CAUJNA010001635">
    <property type="protein sequence ID" value="CAJ1388111.1"/>
    <property type="molecule type" value="Genomic_DNA"/>
</dbReference>
<dbReference type="SUPFAM" id="SSF117839">
    <property type="entry name" value="WWE domain"/>
    <property type="match status" value="1"/>
</dbReference>
<dbReference type="Proteomes" id="UP001178507">
    <property type="component" value="Unassembled WGS sequence"/>
</dbReference>
<accession>A0AA36N3D7</accession>
<gene>
    <name evidence="1" type="ORF">EVOR1521_LOCUS14045</name>
</gene>
<reference evidence="1" key="1">
    <citation type="submission" date="2023-08" db="EMBL/GenBank/DDBJ databases">
        <authorList>
            <person name="Chen Y."/>
            <person name="Shah S."/>
            <person name="Dougan E. K."/>
            <person name="Thang M."/>
            <person name="Chan C."/>
        </authorList>
    </citation>
    <scope>NUCLEOTIDE SEQUENCE</scope>
</reference>
<evidence type="ECO:0008006" key="3">
    <source>
        <dbReference type="Google" id="ProtNLM"/>
    </source>
</evidence>
<proteinExistence type="predicted"/>
<evidence type="ECO:0000313" key="2">
    <source>
        <dbReference type="Proteomes" id="UP001178507"/>
    </source>
</evidence>
<protein>
    <recommendedName>
        <fullName evidence="3">WWE domain-containing protein</fullName>
    </recommendedName>
</protein>
<dbReference type="AlphaFoldDB" id="A0AA36N3D7"/>
<name>A0AA36N3D7_9DINO</name>
<sequence>MGFKKGRAARAQGAKVSLRTEGSRVIYEAANGFTYRIDVLDMVQVNTSKGSRRNVYRHQGHGKNWCMWQYELERAEGRNYTHSKMTLVQYPKEVCIALESCFRAARAELRQAEIEGPQAVDRQRAENEWRVQLADLQSKQLRDVFLVAADAKSAAEDQSATLAAEAAKDAALREVLLELALRQTKWPCAFVAETLRWLQRRGLHLEQGHVRKAALLHGGLTVLKVLLIEADVQVVGLELLVDHRCANLGQSTSGGGWVQRCKPALKALLARGAVLGSHSLQSRLLKRLEEDGQALWVARAVQGLRSGRPELPDPVLARIEDFARFGLRRW</sequence>
<dbReference type="InterPro" id="IPR037197">
    <property type="entry name" value="WWE_dom_sf"/>
</dbReference>
<evidence type="ECO:0000313" key="1">
    <source>
        <dbReference type="EMBL" id="CAJ1388111.1"/>
    </source>
</evidence>